<dbReference type="RefSeq" id="WP_256396412.1">
    <property type="nucleotide sequence ID" value="NZ_JANHDJ010000004.1"/>
</dbReference>
<comment type="caution">
    <text evidence="3">The sequence shown here is derived from an EMBL/GenBank/DDBJ whole genome shotgun (WGS) entry which is preliminary data.</text>
</comment>
<keyword evidence="4" id="KW-1185">Reference proteome</keyword>
<proteinExistence type="predicted"/>
<evidence type="ECO:0000256" key="2">
    <source>
        <dbReference type="SAM" id="Phobius"/>
    </source>
</evidence>
<evidence type="ECO:0000313" key="3">
    <source>
        <dbReference type="EMBL" id="MFD1643061.1"/>
    </source>
</evidence>
<feature type="region of interest" description="Disordered" evidence="1">
    <location>
        <begin position="268"/>
        <end position="314"/>
    </location>
</feature>
<evidence type="ECO:0000256" key="1">
    <source>
        <dbReference type="SAM" id="MobiDB-lite"/>
    </source>
</evidence>
<accession>A0ABD6DAT1</accession>
<dbReference type="EMBL" id="JBHUDM010000004">
    <property type="protein sequence ID" value="MFD1643061.1"/>
    <property type="molecule type" value="Genomic_DNA"/>
</dbReference>
<keyword evidence="2" id="KW-0812">Transmembrane</keyword>
<feature type="transmembrane region" description="Helical" evidence="2">
    <location>
        <begin position="9"/>
        <end position="29"/>
    </location>
</feature>
<evidence type="ECO:0000313" key="4">
    <source>
        <dbReference type="Proteomes" id="UP001597052"/>
    </source>
</evidence>
<name>A0ABD6DAT1_9EURY</name>
<dbReference type="Proteomes" id="UP001597052">
    <property type="component" value="Unassembled WGS sequence"/>
</dbReference>
<organism evidence="3 4">
    <name type="scientific">Halohasta litorea</name>
    <dbReference type="NCBI Taxonomy" id="869891"/>
    <lineage>
        <taxon>Archaea</taxon>
        <taxon>Methanobacteriati</taxon>
        <taxon>Methanobacteriota</taxon>
        <taxon>Stenosarchaea group</taxon>
        <taxon>Halobacteria</taxon>
        <taxon>Halobacteriales</taxon>
        <taxon>Haloferacaceae</taxon>
        <taxon>Halohasta</taxon>
    </lineage>
</organism>
<keyword evidence="2" id="KW-1133">Transmembrane helix</keyword>
<dbReference type="AlphaFoldDB" id="A0ABD6DAT1"/>
<feature type="compositionally biased region" description="Polar residues" evidence="1">
    <location>
        <begin position="301"/>
        <end position="310"/>
    </location>
</feature>
<keyword evidence="2" id="KW-0472">Membrane</keyword>
<sequence>MGSTDTRAVTVQIGAVLLLGILVLMLTTYQATIVPDANRVTEFEHSQNVIDEMQTLQADYHNTISTGDDIESTVTLGTDYRSRLFAVTPPPVAGSLTTTAPDPIESDAVDIESICGADGSTRALEYEANYREYRDPPTITYGSSVLYLEFDEEILVQSEQSLVSGDQLSLMPLEGSIAKRGTGRQSVRFRAGKIETVERTVEDDFNLTVPTGIPADQWETDPNLLADELVSEGGSVERVVENETANGIDIQLQSGSYDIDCRVTAVDQEPSTGPAEDGSGDGGGGDNEDSSVGQGGESDFSETNSETISSPGGLWTGVANVNSTLLDNPRFSPVDAREGGIESDGGHRYFRLGLSISNESTEYVFLIGEEREGIEYELEPNQRDWQERDIGLYKYTEGENPDDVFRDEALTEAALNNWLDGGTLDLLNRLSYEDPAEVEDDLETVREFLDSSEASEVYITDMHGRTELTLDRRGSDNEAYFLSVDDGEENTETHAVQPDGGESYNALRFGLINPLPDEDIVIETVSMEITDGPSAARVENDEDTSGEYNDVVYFDGDDQAGAIEDGFDTGSTTTFDQQGDIGGDDAVEVYVNGFEDADGDPVDLEVGDEIEATVEYEVDGETFQQTLAFEIADRTEA</sequence>
<protein>
    <submittedName>
        <fullName evidence="3">Uncharacterized protein</fullName>
    </submittedName>
</protein>
<gene>
    <name evidence="3" type="ORF">ACFSBW_14385</name>
</gene>
<reference evidence="3 4" key="1">
    <citation type="journal article" date="2019" name="Int. J. Syst. Evol. Microbiol.">
        <title>The Global Catalogue of Microorganisms (GCM) 10K type strain sequencing project: providing services to taxonomists for standard genome sequencing and annotation.</title>
        <authorList>
            <consortium name="The Broad Institute Genomics Platform"/>
            <consortium name="The Broad Institute Genome Sequencing Center for Infectious Disease"/>
            <person name="Wu L."/>
            <person name="Ma J."/>
        </authorList>
    </citation>
    <scope>NUCLEOTIDE SEQUENCE [LARGE SCALE GENOMIC DNA]</scope>
    <source>
        <strain evidence="3 4">CGMCC 1.10593</strain>
    </source>
</reference>